<evidence type="ECO:0000256" key="4">
    <source>
        <dbReference type="SAM" id="MobiDB-lite"/>
    </source>
</evidence>
<gene>
    <name evidence="6" type="primary">Stx11_0</name>
    <name evidence="6" type="ORF">GTO95_0003557</name>
</gene>
<dbReference type="PROSITE" id="PS50192">
    <property type="entry name" value="T_SNARE"/>
    <property type="match status" value="1"/>
</dbReference>
<keyword evidence="7" id="KW-1185">Reference proteome</keyword>
<dbReference type="SMART" id="SM00503">
    <property type="entry name" value="SynN"/>
    <property type="match status" value="1"/>
</dbReference>
<feature type="coiled-coil region" evidence="3">
    <location>
        <begin position="37"/>
        <end position="64"/>
    </location>
</feature>
<dbReference type="SMART" id="SM00397">
    <property type="entry name" value="t_SNARE"/>
    <property type="match status" value="1"/>
</dbReference>
<dbReference type="GO" id="GO:0000149">
    <property type="term" value="F:SNARE binding"/>
    <property type="evidence" value="ECO:0007669"/>
    <property type="project" value="TreeGrafter"/>
</dbReference>
<dbReference type="GO" id="GO:0006886">
    <property type="term" value="P:intracellular protein transport"/>
    <property type="evidence" value="ECO:0007669"/>
    <property type="project" value="TreeGrafter"/>
</dbReference>
<evidence type="ECO:0000313" key="6">
    <source>
        <dbReference type="EMBL" id="MBN3320121.1"/>
    </source>
</evidence>
<dbReference type="GO" id="GO:0031629">
    <property type="term" value="P:synaptic vesicle fusion to presynaptic active zone membrane"/>
    <property type="evidence" value="ECO:0007669"/>
    <property type="project" value="TreeGrafter"/>
</dbReference>
<protein>
    <submittedName>
        <fullName evidence="6">STX11 protein</fullName>
    </submittedName>
</protein>
<dbReference type="FunFam" id="1.20.58.70:FF:000042">
    <property type="entry name" value="Syntaxin 11b, tandem duplicate 2"/>
    <property type="match status" value="1"/>
</dbReference>
<comment type="caution">
    <text evidence="6">The sequence shown here is derived from an EMBL/GenBank/DDBJ whole genome shotgun (WGS) entry which is preliminary data.</text>
</comment>
<dbReference type="Proteomes" id="UP000736164">
    <property type="component" value="Unassembled WGS sequence"/>
</dbReference>
<feature type="region of interest" description="Disordered" evidence="4">
    <location>
        <begin position="1"/>
        <end position="33"/>
    </location>
</feature>
<dbReference type="GO" id="GO:0031201">
    <property type="term" value="C:SNARE complex"/>
    <property type="evidence" value="ECO:0007669"/>
    <property type="project" value="TreeGrafter"/>
</dbReference>
<feature type="domain" description="T-SNARE coiled-coil homology" evidence="5">
    <location>
        <begin position="198"/>
        <end position="260"/>
    </location>
</feature>
<dbReference type="GO" id="GO:0048278">
    <property type="term" value="P:vesicle docking"/>
    <property type="evidence" value="ECO:0007669"/>
    <property type="project" value="TreeGrafter"/>
</dbReference>
<dbReference type="InterPro" id="IPR006011">
    <property type="entry name" value="Syntaxin_N"/>
</dbReference>
<accession>A0A8J7NWN1</accession>
<dbReference type="GO" id="GO:0005484">
    <property type="term" value="F:SNAP receptor activity"/>
    <property type="evidence" value="ECO:0007669"/>
    <property type="project" value="TreeGrafter"/>
</dbReference>
<feature type="non-terminal residue" evidence="6">
    <location>
        <position position="281"/>
    </location>
</feature>
<dbReference type="InterPro" id="IPR000727">
    <property type="entry name" value="T_SNARE_dom"/>
</dbReference>
<dbReference type="SUPFAM" id="SSF47661">
    <property type="entry name" value="t-snare proteins"/>
    <property type="match status" value="1"/>
</dbReference>
<feature type="compositionally biased region" description="Basic and acidic residues" evidence="4">
    <location>
        <begin position="16"/>
        <end position="31"/>
    </location>
</feature>
<sequence>MRDRIGDMKNLVKQPPEAKESCSSEEKKEVPDTEQALNEVLLEVQDVRKEIQLIREDVMKLNKQHAQMLTNVSTESLDKCNAIASDIKNRGQDVLTKLQKMEAHSKELEAKYGANSATARISRTQYASLSNSFRDVIFDYNEAEMTHKEKCKNILQRQLEVIGKEVTGEEIEEMLESGKLSVFTDNVLVEGKTARSAFNEIENRHKELMDLEQRIKSVHELFLDVAMLAEEQGAMQTSIEANVHKTDSAIGEVLTKLNAAKKYNNNNPFKRICCGCFPCMK</sequence>
<evidence type="ECO:0000313" key="7">
    <source>
        <dbReference type="Proteomes" id="UP000736164"/>
    </source>
</evidence>
<dbReference type="PANTHER" id="PTHR19957">
    <property type="entry name" value="SYNTAXIN"/>
    <property type="match status" value="1"/>
</dbReference>
<dbReference type="CDD" id="cd00179">
    <property type="entry name" value="SynN"/>
    <property type="match status" value="1"/>
</dbReference>
<reference evidence="6" key="1">
    <citation type="journal article" date="2021" name="Cell">
        <title>Tracing the genetic footprints of vertebrate landing in non-teleost ray-finned fishes.</title>
        <authorList>
            <person name="Bi X."/>
            <person name="Wang K."/>
            <person name="Yang L."/>
            <person name="Pan H."/>
            <person name="Jiang H."/>
            <person name="Wei Q."/>
            <person name="Fang M."/>
            <person name="Yu H."/>
            <person name="Zhu C."/>
            <person name="Cai Y."/>
            <person name="He Y."/>
            <person name="Gan X."/>
            <person name="Zeng H."/>
            <person name="Yu D."/>
            <person name="Zhu Y."/>
            <person name="Jiang H."/>
            <person name="Qiu Q."/>
            <person name="Yang H."/>
            <person name="Zhang Y.E."/>
            <person name="Wang W."/>
            <person name="Zhu M."/>
            <person name="He S."/>
            <person name="Zhang G."/>
        </authorList>
    </citation>
    <scope>NUCLEOTIDE SEQUENCE</scope>
    <source>
        <strain evidence="6">Allg_001</strain>
    </source>
</reference>
<dbReference type="AlphaFoldDB" id="A0A8J7NWN1"/>
<dbReference type="InterPro" id="IPR045242">
    <property type="entry name" value="Syntaxin"/>
</dbReference>
<dbReference type="Pfam" id="PF00804">
    <property type="entry name" value="Syntaxin"/>
    <property type="match status" value="1"/>
</dbReference>
<organism evidence="6 7">
    <name type="scientific">Atractosteus spatula</name>
    <name type="common">Alligator gar</name>
    <name type="synonym">Lepisosteus spatula</name>
    <dbReference type="NCBI Taxonomy" id="7917"/>
    <lineage>
        <taxon>Eukaryota</taxon>
        <taxon>Metazoa</taxon>
        <taxon>Chordata</taxon>
        <taxon>Craniata</taxon>
        <taxon>Vertebrata</taxon>
        <taxon>Euteleostomi</taxon>
        <taxon>Actinopterygii</taxon>
        <taxon>Neopterygii</taxon>
        <taxon>Holostei</taxon>
        <taxon>Semionotiformes</taxon>
        <taxon>Lepisosteidae</taxon>
        <taxon>Atractosteus</taxon>
    </lineage>
</organism>
<dbReference type="Gene3D" id="1.20.5.110">
    <property type="match status" value="1"/>
</dbReference>
<name>A0A8J7NWN1_ATRSP</name>
<evidence type="ECO:0000259" key="5">
    <source>
        <dbReference type="PROSITE" id="PS50192"/>
    </source>
</evidence>
<keyword evidence="2 3" id="KW-0175">Coiled coil</keyword>
<feature type="non-terminal residue" evidence="6">
    <location>
        <position position="1"/>
    </location>
</feature>
<evidence type="ECO:0000256" key="2">
    <source>
        <dbReference type="ARBA" id="ARBA00023054"/>
    </source>
</evidence>
<comment type="similarity">
    <text evidence="1">Belongs to the syntaxin family.</text>
</comment>
<dbReference type="PANTHER" id="PTHR19957:SF136">
    <property type="entry name" value="SYNTAXIN 11B, TANDEM DUPLICATE 1-RELATED"/>
    <property type="match status" value="1"/>
</dbReference>
<evidence type="ECO:0000256" key="1">
    <source>
        <dbReference type="ARBA" id="ARBA00009063"/>
    </source>
</evidence>
<dbReference type="Gene3D" id="1.20.58.70">
    <property type="match status" value="1"/>
</dbReference>
<dbReference type="GO" id="GO:0008021">
    <property type="term" value="C:synaptic vesicle"/>
    <property type="evidence" value="ECO:0007669"/>
    <property type="project" value="TreeGrafter"/>
</dbReference>
<dbReference type="GO" id="GO:0048787">
    <property type="term" value="C:presynaptic active zone membrane"/>
    <property type="evidence" value="ECO:0007669"/>
    <property type="project" value="TreeGrafter"/>
</dbReference>
<dbReference type="EMBL" id="JAAWVO010050964">
    <property type="protein sequence ID" value="MBN3320121.1"/>
    <property type="molecule type" value="Genomic_DNA"/>
</dbReference>
<dbReference type="InterPro" id="IPR010989">
    <property type="entry name" value="SNARE"/>
</dbReference>
<proteinExistence type="inferred from homology"/>
<evidence type="ECO:0000256" key="3">
    <source>
        <dbReference type="SAM" id="Coils"/>
    </source>
</evidence>